<reference evidence="1 2" key="1">
    <citation type="submission" date="2024-06" db="EMBL/GenBank/DDBJ databases">
        <title>The Natural Products Discovery Center: Release of the First 8490 Sequenced Strains for Exploring Actinobacteria Biosynthetic Diversity.</title>
        <authorList>
            <person name="Kalkreuter E."/>
            <person name="Kautsar S.A."/>
            <person name="Yang D."/>
            <person name="Bader C.D."/>
            <person name="Teijaro C.N."/>
            <person name="Fluegel L."/>
            <person name="Davis C.M."/>
            <person name="Simpson J.R."/>
            <person name="Lauterbach L."/>
            <person name="Steele A.D."/>
            <person name="Gui C."/>
            <person name="Meng S."/>
            <person name="Li G."/>
            <person name="Viehrig K."/>
            <person name="Ye F."/>
            <person name="Su P."/>
            <person name="Kiefer A.F."/>
            <person name="Nichols A."/>
            <person name="Cepeda A.J."/>
            <person name="Yan W."/>
            <person name="Fan B."/>
            <person name="Jiang Y."/>
            <person name="Adhikari A."/>
            <person name="Zheng C.-J."/>
            <person name="Schuster L."/>
            <person name="Cowan T.M."/>
            <person name="Smanski M.J."/>
            <person name="Chevrette M.G."/>
            <person name="De Carvalho L.P.S."/>
            <person name="Shen B."/>
        </authorList>
    </citation>
    <scope>NUCLEOTIDE SEQUENCE [LARGE SCALE GENOMIC DNA]</scope>
    <source>
        <strain evidence="1 2">NPDC005137</strain>
    </source>
</reference>
<sequence length="130" mass="14635">MADLVAGTGDLYGQRRAIRFFFDGEPQELRWVLRPTDGSVEVTIHEFPDVAVSPDLPDSDGTVVWSSVHPRPLFAHAVLEAAQNVLAEHGEPGYHAKWMLYPFPVGLVQDLRRMHLRDDVCHLPHDMSLP</sequence>
<proteinExistence type="predicted"/>
<dbReference type="Proteomes" id="UP001550044">
    <property type="component" value="Unassembled WGS sequence"/>
</dbReference>
<accession>A0ABV2UC03</accession>
<gene>
    <name evidence="1" type="ORF">ABZV61_19900</name>
</gene>
<name>A0ABV2UC03_9ACTN</name>
<evidence type="ECO:0000313" key="2">
    <source>
        <dbReference type="Proteomes" id="UP001550044"/>
    </source>
</evidence>
<keyword evidence="2" id="KW-1185">Reference proteome</keyword>
<evidence type="ECO:0000313" key="1">
    <source>
        <dbReference type="EMBL" id="MET8435016.1"/>
    </source>
</evidence>
<protein>
    <submittedName>
        <fullName evidence="1">Uncharacterized protein</fullName>
    </submittedName>
</protein>
<dbReference type="EMBL" id="JBEXIP010000015">
    <property type="protein sequence ID" value="MET8435016.1"/>
    <property type="molecule type" value="Genomic_DNA"/>
</dbReference>
<organism evidence="1 2">
    <name type="scientific">Streptomyces sp. 900116325</name>
    <dbReference type="NCBI Taxonomy" id="3154295"/>
    <lineage>
        <taxon>Bacteria</taxon>
        <taxon>Bacillati</taxon>
        <taxon>Actinomycetota</taxon>
        <taxon>Actinomycetes</taxon>
        <taxon>Kitasatosporales</taxon>
        <taxon>Streptomycetaceae</taxon>
        <taxon>Streptomyces</taxon>
    </lineage>
</organism>
<comment type="caution">
    <text evidence="1">The sequence shown here is derived from an EMBL/GenBank/DDBJ whole genome shotgun (WGS) entry which is preliminary data.</text>
</comment>
<dbReference type="RefSeq" id="WP_356674021.1">
    <property type="nucleotide sequence ID" value="NZ_JBEXEF010000147.1"/>
</dbReference>